<organism evidence="2 3">
    <name type="scientific">Kaistia dalseonensis</name>
    <dbReference type="NCBI Taxonomy" id="410840"/>
    <lineage>
        <taxon>Bacteria</taxon>
        <taxon>Pseudomonadati</taxon>
        <taxon>Pseudomonadota</taxon>
        <taxon>Alphaproteobacteria</taxon>
        <taxon>Hyphomicrobiales</taxon>
        <taxon>Kaistiaceae</taxon>
        <taxon>Kaistia</taxon>
    </lineage>
</organism>
<evidence type="ECO:0000313" key="2">
    <source>
        <dbReference type="EMBL" id="MDQ0439179.1"/>
    </source>
</evidence>
<dbReference type="PANTHER" id="PTHR34818:SF1">
    <property type="entry name" value="PROTEIN BLI-3"/>
    <property type="match status" value="1"/>
</dbReference>
<name>A0ABU0HA28_9HYPH</name>
<sequence length="171" mass="19054">MTDDKKITTDTEARDKVFELVADAHIAMMASLGGDGHWHSRPMATGKEPFGGDLWFLTDIRSEKIDDLEKNPEVLLSYADEDHHSYVSITGTAAIVRDSDMVDELWSEPARIWFPDGPTDPNIALIRVSPESAEYWDSPSSAMVTLLGYAKVLTTGKPLRDIGENRKVDFN</sequence>
<protein>
    <submittedName>
        <fullName evidence="2">General stress protein 26</fullName>
    </submittedName>
</protein>
<reference evidence="2 3" key="1">
    <citation type="submission" date="2023-07" db="EMBL/GenBank/DDBJ databases">
        <title>Genomic Encyclopedia of Type Strains, Phase IV (KMG-IV): sequencing the most valuable type-strain genomes for metagenomic binning, comparative biology and taxonomic classification.</title>
        <authorList>
            <person name="Goeker M."/>
        </authorList>
    </citation>
    <scope>NUCLEOTIDE SEQUENCE [LARGE SCALE GENOMIC DNA]</scope>
    <source>
        <strain evidence="2 3">B6-8</strain>
    </source>
</reference>
<dbReference type="Pfam" id="PF16242">
    <property type="entry name" value="Pyrid_ox_like"/>
    <property type="match status" value="1"/>
</dbReference>
<dbReference type="InterPro" id="IPR038725">
    <property type="entry name" value="YdaG_split_barrel_FMN-bd"/>
</dbReference>
<feature type="domain" description="General stress protein FMN-binding split barrel" evidence="1">
    <location>
        <begin position="13"/>
        <end position="157"/>
    </location>
</feature>
<evidence type="ECO:0000259" key="1">
    <source>
        <dbReference type="Pfam" id="PF16242"/>
    </source>
</evidence>
<dbReference type="RefSeq" id="WP_266350076.1">
    <property type="nucleotide sequence ID" value="NZ_JAPKNG010000005.1"/>
</dbReference>
<dbReference type="EMBL" id="JAUSVO010000005">
    <property type="protein sequence ID" value="MDQ0439179.1"/>
    <property type="molecule type" value="Genomic_DNA"/>
</dbReference>
<proteinExistence type="predicted"/>
<accession>A0ABU0HA28</accession>
<dbReference type="InterPro" id="IPR012349">
    <property type="entry name" value="Split_barrel_FMN-bd"/>
</dbReference>
<dbReference type="SUPFAM" id="SSF50475">
    <property type="entry name" value="FMN-binding split barrel"/>
    <property type="match status" value="1"/>
</dbReference>
<gene>
    <name evidence="2" type="ORF">QO014_003580</name>
</gene>
<dbReference type="PANTHER" id="PTHR34818">
    <property type="entry name" value="PROTEIN BLI-3"/>
    <property type="match status" value="1"/>
</dbReference>
<keyword evidence="3" id="KW-1185">Reference proteome</keyword>
<dbReference type="Proteomes" id="UP001241603">
    <property type="component" value="Unassembled WGS sequence"/>
</dbReference>
<dbReference type="InterPro" id="IPR052917">
    <property type="entry name" value="Stress-Dev_Protein"/>
</dbReference>
<comment type="caution">
    <text evidence="2">The sequence shown here is derived from an EMBL/GenBank/DDBJ whole genome shotgun (WGS) entry which is preliminary data.</text>
</comment>
<dbReference type="Gene3D" id="2.30.110.10">
    <property type="entry name" value="Electron Transport, Fmn-binding Protein, Chain A"/>
    <property type="match status" value="1"/>
</dbReference>
<evidence type="ECO:0000313" key="3">
    <source>
        <dbReference type="Proteomes" id="UP001241603"/>
    </source>
</evidence>